<feature type="region of interest" description="Disordered" evidence="6">
    <location>
        <begin position="123"/>
        <end position="173"/>
    </location>
</feature>
<protein>
    <recommendedName>
        <fullName evidence="5">Eukaryotic translation initiation factor 3 subunit D</fullName>
        <shortName evidence="5">eIF3d</shortName>
    </recommendedName>
</protein>
<dbReference type="PIRSF" id="PIRSF016281">
    <property type="entry name" value="EIF-3_zeta"/>
    <property type="match status" value="1"/>
</dbReference>
<proteinExistence type="inferred from homology"/>
<dbReference type="STRING" id="1890683.A0A427YJE7"/>
<organism evidence="7 8">
    <name type="scientific">Saitozyma podzolica</name>
    <dbReference type="NCBI Taxonomy" id="1890683"/>
    <lineage>
        <taxon>Eukaryota</taxon>
        <taxon>Fungi</taxon>
        <taxon>Dikarya</taxon>
        <taxon>Basidiomycota</taxon>
        <taxon>Agaricomycotina</taxon>
        <taxon>Tremellomycetes</taxon>
        <taxon>Tremellales</taxon>
        <taxon>Trimorphomycetaceae</taxon>
        <taxon>Saitozyma</taxon>
    </lineage>
</organism>
<dbReference type="GO" id="GO:0098808">
    <property type="term" value="F:mRNA cap binding"/>
    <property type="evidence" value="ECO:0007669"/>
    <property type="project" value="UniProtKB-UniRule"/>
</dbReference>
<dbReference type="AlphaFoldDB" id="A0A427YJE7"/>
<name>A0A427YJE7_9TREE</name>
<dbReference type="InterPro" id="IPR007783">
    <property type="entry name" value="eIF3d"/>
</dbReference>
<dbReference type="GO" id="GO:0033290">
    <property type="term" value="C:eukaryotic 48S preinitiation complex"/>
    <property type="evidence" value="ECO:0007669"/>
    <property type="project" value="UniProtKB-UniRule"/>
</dbReference>
<feature type="compositionally biased region" description="Low complexity" evidence="6">
    <location>
        <begin position="58"/>
        <end position="68"/>
    </location>
</feature>
<comment type="domain">
    <text evidence="5">The RNA gate region regulates mRNA cap recognition to prevent promiscuous mRNA-binding before assembly of eif3d into the full eukaryotic translation initiation factor 3 (eIF-3) complex.</text>
</comment>
<dbReference type="Proteomes" id="UP000279259">
    <property type="component" value="Unassembled WGS sequence"/>
</dbReference>
<comment type="subcellular location">
    <subcellularLocation>
        <location evidence="5">Cytoplasm</location>
    </subcellularLocation>
</comment>
<evidence type="ECO:0000256" key="3">
    <source>
        <dbReference type="ARBA" id="ARBA00022884"/>
    </source>
</evidence>
<dbReference type="EMBL" id="RSCD01000008">
    <property type="protein sequence ID" value="RSH91222.1"/>
    <property type="molecule type" value="Genomic_DNA"/>
</dbReference>
<feature type="region of interest" description="RNA gate" evidence="5">
    <location>
        <begin position="296"/>
        <end position="310"/>
    </location>
</feature>
<keyword evidence="3" id="KW-0694">RNA-binding</keyword>
<evidence type="ECO:0000256" key="1">
    <source>
        <dbReference type="ARBA" id="ARBA00022490"/>
    </source>
</evidence>
<dbReference type="GO" id="GO:0016282">
    <property type="term" value="C:eukaryotic 43S preinitiation complex"/>
    <property type="evidence" value="ECO:0007669"/>
    <property type="project" value="UniProtKB-UniRule"/>
</dbReference>
<comment type="function">
    <text evidence="5">mRNA cap-binding component of the eukaryotic translation initiation factor 3 (eIF-3) complex, which is involved in protein synthesis of a specialized repertoire of mRNAs and, together with other initiation factors, stimulates binding of mRNA and methionyl-tRNAi to the 40S ribosome. The eIF-3 complex specifically targets and initiates translation of a subset of mRNAs involved in cell proliferation. In the eIF-3 complex, eif3d specifically recognizes and binds the 7-methylguanosine cap of a subset of mRNAs.</text>
</comment>
<keyword evidence="1 5" id="KW-0963">Cytoplasm</keyword>
<dbReference type="PANTHER" id="PTHR12399:SF0">
    <property type="entry name" value="EUKARYOTIC TRANSLATION INITIATION FACTOR 3 SUBUNIT D"/>
    <property type="match status" value="1"/>
</dbReference>
<sequence>MTLNFTLPPIQDNEDGSWGPSTSTLPSQFQGIPYAPFSKSDKINRIADWHDPALDPSAGGARAGQRGANYSVSANRRPGREAYGASESNAFGYVHDEDEKSFSLVDSGRAAGQKRAMPIRGRGGRLNVARGGARGRGTGFAPRGGFSSRGGRGGGRGGYSDWNKPQRTRDSSVTISPEWQMLEEIDFARLYKLNLNVENPEDLESAGTLQSYDKAFDRINTRNEKPLEIIGRVRYNVSTSDDPIIGQLAEKKSAHIFATDSILSVLMCAPRSVNSWDIVLDRRGDQLFLDKREGGPFDFITVNENAQDPPADSDDPTNINSAASLSLEATYINQNFSSQVIADGGKAYTPSPNPFYSPEDETEPLASCLYRYRKFDLGVGEDEEFDIVVRTEVDAYAGKKDNFVTVKALNEFDPRAQGGSVKALDWRKNLDTQKGAIVAGEMKNNSAKLARWAVQSILAGAEQMKMGYISRANPRDAQRHVIVGVQSYKPTDFARQMNVSITNGWGIVRTIADLALKQPEGKYVLVKDPNNPMIRLYSVPDNAFDAEGATVDGHDDM</sequence>
<feature type="region of interest" description="Disordered" evidence="6">
    <location>
        <begin position="50"/>
        <end position="83"/>
    </location>
</feature>
<evidence type="ECO:0000256" key="4">
    <source>
        <dbReference type="ARBA" id="ARBA00022917"/>
    </source>
</evidence>
<evidence type="ECO:0000256" key="6">
    <source>
        <dbReference type="SAM" id="MobiDB-lite"/>
    </source>
</evidence>
<dbReference type="GO" id="GO:0001732">
    <property type="term" value="P:formation of cytoplasmic translation initiation complex"/>
    <property type="evidence" value="ECO:0007669"/>
    <property type="project" value="UniProtKB-UniRule"/>
</dbReference>
<evidence type="ECO:0000313" key="8">
    <source>
        <dbReference type="Proteomes" id="UP000279259"/>
    </source>
</evidence>
<dbReference type="PANTHER" id="PTHR12399">
    <property type="entry name" value="EUKARYOTIC TRANSLATION INITIATION FACTOR 3 SUBUNIT 7"/>
    <property type="match status" value="1"/>
</dbReference>
<feature type="region of interest" description="Disordered" evidence="6">
    <location>
        <begin position="1"/>
        <end position="27"/>
    </location>
</feature>
<dbReference type="GO" id="GO:0003743">
    <property type="term" value="F:translation initiation factor activity"/>
    <property type="evidence" value="ECO:0007669"/>
    <property type="project" value="UniProtKB-UniRule"/>
</dbReference>
<dbReference type="OrthoDB" id="16538at2759"/>
<keyword evidence="2 5" id="KW-0396">Initiation factor</keyword>
<dbReference type="GO" id="GO:0002191">
    <property type="term" value="P:cap-dependent translational initiation"/>
    <property type="evidence" value="ECO:0007669"/>
    <property type="project" value="UniProtKB-UniRule"/>
</dbReference>
<dbReference type="HAMAP" id="MF_03003">
    <property type="entry name" value="eIF3d"/>
    <property type="match status" value="1"/>
</dbReference>
<evidence type="ECO:0000256" key="5">
    <source>
        <dbReference type="HAMAP-Rule" id="MF_03003"/>
    </source>
</evidence>
<dbReference type="GO" id="GO:0005852">
    <property type="term" value="C:eukaryotic translation initiation factor 3 complex"/>
    <property type="evidence" value="ECO:0007669"/>
    <property type="project" value="UniProtKB-UniRule"/>
</dbReference>
<evidence type="ECO:0000256" key="2">
    <source>
        <dbReference type="ARBA" id="ARBA00022540"/>
    </source>
</evidence>
<keyword evidence="8" id="KW-1185">Reference proteome</keyword>
<comment type="subunit">
    <text evidence="5">Component of the eukaryotic translation initiation factor 3 (eIF-3) complex.</text>
</comment>
<accession>A0A427YJE7</accession>
<gene>
    <name evidence="7" type="ORF">EHS25_009521</name>
</gene>
<keyword evidence="4 5" id="KW-0648">Protein biosynthesis</keyword>
<dbReference type="Pfam" id="PF05091">
    <property type="entry name" value="eIF-3_zeta"/>
    <property type="match status" value="1"/>
</dbReference>
<comment type="caution">
    <text evidence="7">The sequence shown here is derived from an EMBL/GenBank/DDBJ whole genome shotgun (WGS) entry which is preliminary data.</text>
</comment>
<reference evidence="7 8" key="1">
    <citation type="submission" date="2018-11" db="EMBL/GenBank/DDBJ databases">
        <title>Genome sequence of Saitozyma podzolica DSM 27192.</title>
        <authorList>
            <person name="Aliyu H."/>
            <person name="Gorte O."/>
            <person name="Ochsenreither K."/>
        </authorList>
    </citation>
    <scope>NUCLEOTIDE SEQUENCE [LARGE SCALE GENOMIC DNA]</scope>
    <source>
        <strain evidence="7 8">DSM 27192</strain>
    </source>
</reference>
<comment type="similarity">
    <text evidence="5">Belongs to the eIF-3 subunit D family.</text>
</comment>
<feature type="compositionally biased region" description="Gly residues" evidence="6">
    <location>
        <begin position="147"/>
        <end position="158"/>
    </location>
</feature>
<evidence type="ECO:0000313" key="7">
    <source>
        <dbReference type="EMBL" id="RSH91222.1"/>
    </source>
</evidence>